<dbReference type="PANTHER" id="PTHR34153:SF2">
    <property type="entry name" value="SI:CH211-262H13.3-RELATED"/>
    <property type="match status" value="1"/>
</dbReference>
<evidence type="ECO:0000313" key="3">
    <source>
        <dbReference type="EMBL" id="KAF8784479.1"/>
    </source>
</evidence>
<accession>A0A8T0F4Z6</accession>
<evidence type="ECO:0000259" key="2">
    <source>
        <dbReference type="Pfam" id="PF16064"/>
    </source>
</evidence>
<evidence type="ECO:0000256" key="1">
    <source>
        <dbReference type="SAM" id="MobiDB-lite"/>
    </source>
</evidence>
<proteinExistence type="predicted"/>
<dbReference type="Pfam" id="PF16064">
    <property type="entry name" value="DUF4806"/>
    <property type="match status" value="1"/>
</dbReference>
<feature type="region of interest" description="Disordered" evidence="1">
    <location>
        <begin position="33"/>
        <end position="103"/>
    </location>
</feature>
<reference evidence="3" key="1">
    <citation type="journal article" date="2020" name="bioRxiv">
        <title>Chromosome-level reference genome of the European wasp spider Argiope bruennichi: a resource for studies on range expansion and evolutionary adaptation.</title>
        <authorList>
            <person name="Sheffer M.M."/>
            <person name="Hoppe A."/>
            <person name="Krehenwinkel H."/>
            <person name="Uhl G."/>
            <person name="Kuss A.W."/>
            <person name="Jensen L."/>
            <person name="Jensen C."/>
            <person name="Gillespie R.G."/>
            <person name="Hoff K.J."/>
            <person name="Prost S."/>
        </authorList>
    </citation>
    <scope>NUCLEOTIDE SEQUENCE</scope>
</reference>
<feature type="domain" description="DUF4806" evidence="2">
    <location>
        <begin position="146"/>
        <end position="225"/>
    </location>
</feature>
<feature type="compositionally biased region" description="Polar residues" evidence="1">
    <location>
        <begin position="93"/>
        <end position="103"/>
    </location>
</feature>
<protein>
    <recommendedName>
        <fullName evidence="2">DUF4806 domain-containing protein</fullName>
    </recommendedName>
</protein>
<name>A0A8T0F4Z6_ARGBR</name>
<dbReference type="EMBL" id="JABXBU010000030">
    <property type="protein sequence ID" value="KAF8784479.1"/>
    <property type="molecule type" value="Genomic_DNA"/>
</dbReference>
<evidence type="ECO:0000313" key="4">
    <source>
        <dbReference type="Proteomes" id="UP000807504"/>
    </source>
</evidence>
<dbReference type="InterPro" id="IPR032071">
    <property type="entry name" value="DUF4806"/>
</dbReference>
<gene>
    <name evidence="3" type="ORF">HNY73_010153</name>
</gene>
<dbReference type="Proteomes" id="UP000807504">
    <property type="component" value="Unassembled WGS sequence"/>
</dbReference>
<dbReference type="PANTHER" id="PTHR34153">
    <property type="entry name" value="SI:CH211-262H13.3-RELATED-RELATED"/>
    <property type="match status" value="1"/>
</dbReference>
<feature type="compositionally biased region" description="Polar residues" evidence="1">
    <location>
        <begin position="66"/>
        <end position="78"/>
    </location>
</feature>
<comment type="caution">
    <text evidence="3">The sequence shown here is derived from an EMBL/GenBank/DDBJ whole genome shotgun (WGS) entry which is preliminary data.</text>
</comment>
<reference evidence="3" key="2">
    <citation type="submission" date="2020-06" db="EMBL/GenBank/DDBJ databases">
        <authorList>
            <person name="Sheffer M."/>
        </authorList>
    </citation>
    <scope>NUCLEOTIDE SEQUENCE</scope>
</reference>
<sequence length="282" mass="32194">MVLSSTEPCEDRAKIPIKVFYSAGSYEKARRKLKRAEETSNLSSDSDFNENRRKRRRKYEDPIENIPTTSRHNPQILVTSHCAPNNPPPVTPHLNSQVSSSNEGKTFQRKVLRMLEEIKEDQAELHSMIQSLTKAGSCSAIPEECVLPVNSPEDLNLFNEYLYGREKFSQICTYFGSFGGHTYNSLVRRILQTVMTNEVSLQYNWKGTGGIKLAFQNFQNIIQMISASVRKHKKFEKVSQHEVEVTIKKWLVYAKDRDGGRAHRAAFNGAQIIIRNIANVTK</sequence>
<dbReference type="AlphaFoldDB" id="A0A8T0F4Z6"/>
<organism evidence="3 4">
    <name type="scientific">Argiope bruennichi</name>
    <name type="common">Wasp spider</name>
    <name type="synonym">Aranea bruennichi</name>
    <dbReference type="NCBI Taxonomy" id="94029"/>
    <lineage>
        <taxon>Eukaryota</taxon>
        <taxon>Metazoa</taxon>
        <taxon>Ecdysozoa</taxon>
        <taxon>Arthropoda</taxon>
        <taxon>Chelicerata</taxon>
        <taxon>Arachnida</taxon>
        <taxon>Araneae</taxon>
        <taxon>Araneomorphae</taxon>
        <taxon>Entelegynae</taxon>
        <taxon>Araneoidea</taxon>
        <taxon>Araneidae</taxon>
        <taxon>Argiope</taxon>
    </lineage>
</organism>
<keyword evidence="4" id="KW-1185">Reference proteome</keyword>